<proteinExistence type="inferred from homology"/>
<keyword evidence="6 7" id="KW-0472">Membrane</keyword>
<evidence type="ECO:0000256" key="7">
    <source>
        <dbReference type="SAM" id="Phobius"/>
    </source>
</evidence>
<evidence type="ECO:0000256" key="3">
    <source>
        <dbReference type="ARBA" id="ARBA00022475"/>
    </source>
</evidence>
<sequence>MQLDLSQQPEIVQQAFGYVVQGWELARSWLLSPEAWSQFGLLVLAWLLAVLIARRLLPALARVIDPGESRNIFATPRRFVLQFIPLLLPLLAYALTGIGEGIVRSLFDSGAVIAFGKRVFLFLAARALVRDIITDPFLKLLGRYLLLPIMAIYAVGLLDVVSLYLSETIVGVGNIRFSLMTLVRGVIAGSLLFWLGQWSNSQTSALIEQKKEMRPSIRQLLIKTAEFAIFGIAFLLLMNILGIDLTTLAVLGGAIGVGLGFGLQKIASNFISGVILLVEGQATVGDHVELDGGEQGKIVKMMARAAILETFDGRWIVVPNEDFITTRVVNYSDAGSANRYEAPFSVSYDTDINMIPPLIEAAVATHPDVLDKPYPPDCELRGFGDSGIDFAVEFWVNGLDDGPNKYTSDVLFLIWNALKDAGVEIPYPQRVVEIKGGMPKANL</sequence>
<name>A0ABV3RLT1_9RHOB</name>
<evidence type="ECO:0000313" key="10">
    <source>
        <dbReference type="EMBL" id="MEW9919935.1"/>
    </source>
</evidence>
<dbReference type="Gene3D" id="2.30.30.60">
    <property type="match status" value="1"/>
</dbReference>
<dbReference type="InterPro" id="IPR023408">
    <property type="entry name" value="MscS_beta-dom_sf"/>
</dbReference>
<comment type="caution">
    <text evidence="10">The sequence shown here is derived from an EMBL/GenBank/DDBJ whole genome shotgun (WGS) entry which is preliminary data.</text>
</comment>
<comment type="similarity">
    <text evidence="2">Belongs to the MscS (TC 1.A.23) family.</text>
</comment>
<feature type="transmembrane region" description="Helical" evidence="7">
    <location>
        <begin position="110"/>
        <end position="129"/>
    </location>
</feature>
<dbReference type="InterPro" id="IPR011066">
    <property type="entry name" value="MscS_channel_C_sf"/>
</dbReference>
<dbReference type="PANTHER" id="PTHR30347">
    <property type="entry name" value="POTASSIUM CHANNEL RELATED"/>
    <property type="match status" value="1"/>
</dbReference>
<feature type="transmembrane region" description="Helical" evidence="7">
    <location>
        <begin position="220"/>
        <end position="241"/>
    </location>
</feature>
<dbReference type="PANTHER" id="PTHR30347:SF1">
    <property type="entry name" value="MECHANOSENSITIVE CHANNEL MSCK"/>
    <property type="match status" value="1"/>
</dbReference>
<dbReference type="Pfam" id="PF21082">
    <property type="entry name" value="MS_channel_3rd"/>
    <property type="match status" value="1"/>
</dbReference>
<organism evidence="10 11">
    <name type="scientific">Sulfitobacter sediminis</name>
    <dbReference type="NCBI Taxonomy" id="3234186"/>
    <lineage>
        <taxon>Bacteria</taxon>
        <taxon>Pseudomonadati</taxon>
        <taxon>Pseudomonadota</taxon>
        <taxon>Alphaproteobacteria</taxon>
        <taxon>Rhodobacterales</taxon>
        <taxon>Roseobacteraceae</taxon>
        <taxon>Sulfitobacter</taxon>
    </lineage>
</organism>
<keyword evidence="4 7" id="KW-0812">Transmembrane</keyword>
<comment type="subcellular location">
    <subcellularLocation>
        <location evidence="1">Cell membrane</location>
        <topology evidence="1">Multi-pass membrane protein</topology>
    </subcellularLocation>
</comment>
<reference evidence="10 11" key="1">
    <citation type="submission" date="2024-07" db="EMBL/GenBank/DDBJ databases">
        <title>Marimonas sp.nov., isolated from tidal-flat sediment.</title>
        <authorList>
            <person name="Jayan J.N."/>
            <person name="Lee S.S."/>
        </authorList>
    </citation>
    <scope>NUCLEOTIDE SEQUENCE [LARGE SCALE GENOMIC DNA]</scope>
    <source>
        <strain evidence="10 11">MJW-29</strain>
    </source>
</reference>
<accession>A0ABV3RLT1</accession>
<dbReference type="EMBL" id="JBFNXX010000006">
    <property type="protein sequence ID" value="MEW9919935.1"/>
    <property type="molecule type" value="Genomic_DNA"/>
</dbReference>
<gene>
    <name evidence="10" type="ORF">AB2B41_09985</name>
</gene>
<feature type="transmembrane region" description="Helical" evidence="7">
    <location>
        <begin position="177"/>
        <end position="199"/>
    </location>
</feature>
<feature type="transmembrane region" description="Helical" evidence="7">
    <location>
        <begin position="79"/>
        <end position="98"/>
    </location>
</feature>
<dbReference type="InterPro" id="IPR049278">
    <property type="entry name" value="MS_channel_C"/>
</dbReference>
<dbReference type="SUPFAM" id="SSF82861">
    <property type="entry name" value="Mechanosensitive channel protein MscS (YggB), transmembrane region"/>
    <property type="match status" value="1"/>
</dbReference>
<evidence type="ECO:0000256" key="1">
    <source>
        <dbReference type="ARBA" id="ARBA00004651"/>
    </source>
</evidence>
<dbReference type="SUPFAM" id="SSF50182">
    <property type="entry name" value="Sm-like ribonucleoproteins"/>
    <property type="match status" value="1"/>
</dbReference>
<dbReference type="SUPFAM" id="SSF82689">
    <property type="entry name" value="Mechanosensitive channel protein MscS (YggB), C-terminal domain"/>
    <property type="match status" value="1"/>
</dbReference>
<feature type="domain" description="Mechanosensitive ion channel MscS C-terminal" evidence="9">
    <location>
        <begin position="342"/>
        <end position="425"/>
    </location>
</feature>
<dbReference type="Gene3D" id="1.10.287.1260">
    <property type="match status" value="1"/>
</dbReference>
<evidence type="ECO:0000313" key="11">
    <source>
        <dbReference type="Proteomes" id="UP001556098"/>
    </source>
</evidence>
<evidence type="ECO:0000259" key="9">
    <source>
        <dbReference type="Pfam" id="PF21082"/>
    </source>
</evidence>
<evidence type="ECO:0000256" key="2">
    <source>
        <dbReference type="ARBA" id="ARBA00008017"/>
    </source>
</evidence>
<keyword evidence="3" id="KW-1003">Cell membrane</keyword>
<feature type="transmembrane region" description="Helical" evidence="7">
    <location>
        <begin position="247"/>
        <end position="263"/>
    </location>
</feature>
<dbReference type="Gene3D" id="3.30.70.100">
    <property type="match status" value="1"/>
</dbReference>
<evidence type="ECO:0000259" key="8">
    <source>
        <dbReference type="Pfam" id="PF00924"/>
    </source>
</evidence>
<dbReference type="InterPro" id="IPR052702">
    <property type="entry name" value="MscS-like_channel"/>
</dbReference>
<dbReference type="Proteomes" id="UP001556098">
    <property type="component" value="Unassembled WGS sequence"/>
</dbReference>
<keyword evidence="5 7" id="KW-1133">Transmembrane helix</keyword>
<dbReference type="RefSeq" id="WP_367877636.1">
    <property type="nucleotide sequence ID" value="NZ_JBFNXX010000006.1"/>
</dbReference>
<keyword evidence="11" id="KW-1185">Reference proteome</keyword>
<evidence type="ECO:0000256" key="5">
    <source>
        <dbReference type="ARBA" id="ARBA00022989"/>
    </source>
</evidence>
<feature type="domain" description="Mechanosensitive ion channel MscS" evidence="8">
    <location>
        <begin position="266"/>
        <end position="332"/>
    </location>
</feature>
<evidence type="ECO:0000256" key="4">
    <source>
        <dbReference type="ARBA" id="ARBA00022692"/>
    </source>
</evidence>
<feature type="transmembrane region" description="Helical" evidence="7">
    <location>
        <begin position="35"/>
        <end position="53"/>
    </location>
</feature>
<dbReference type="InterPro" id="IPR010920">
    <property type="entry name" value="LSM_dom_sf"/>
</dbReference>
<dbReference type="Pfam" id="PF00924">
    <property type="entry name" value="MS_channel_2nd"/>
    <property type="match status" value="1"/>
</dbReference>
<feature type="transmembrane region" description="Helical" evidence="7">
    <location>
        <begin position="141"/>
        <end position="165"/>
    </location>
</feature>
<dbReference type="InterPro" id="IPR011014">
    <property type="entry name" value="MscS_channel_TM-2"/>
</dbReference>
<dbReference type="InterPro" id="IPR006685">
    <property type="entry name" value="MscS_channel_2nd"/>
</dbReference>
<protein>
    <submittedName>
        <fullName evidence="10">Mechanosensitive ion channel family protein</fullName>
    </submittedName>
</protein>
<evidence type="ECO:0000256" key="6">
    <source>
        <dbReference type="ARBA" id="ARBA00023136"/>
    </source>
</evidence>